<name>B6G0A8_PEPHT</name>
<dbReference type="eggNOG" id="COG0690">
    <property type="taxonomic scope" value="Bacteria"/>
</dbReference>
<keyword evidence="6 9" id="KW-1133">Transmembrane helix</keyword>
<dbReference type="GO" id="GO:0006605">
    <property type="term" value="P:protein targeting"/>
    <property type="evidence" value="ECO:0007669"/>
    <property type="project" value="UniProtKB-UniRule"/>
</dbReference>
<evidence type="ECO:0000256" key="3">
    <source>
        <dbReference type="ARBA" id="ARBA00022475"/>
    </source>
</evidence>
<feature type="transmembrane region" description="Helical" evidence="9">
    <location>
        <begin position="44"/>
        <end position="71"/>
    </location>
</feature>
<keyword evidence="8 9" id="KW-0472">Membrane</keyword>
<proteinExistence type="inferred from homology"/>
<evidence type="ECO:0000256" key="5">
    <source>
        <dbReference type="ARBA" id="ARBA00022927"/>
    </source>
</evidence>
<accession>B6G0A8</accession>
<reference evidence="10 11" key="1">
    <citation type="submission" date="2008-09" db="EMBL/GenBank/DDBJ databases">
        <authorList>
            <person name="Fulton L."/>
            <person name="Clifton S."/>
            <person name="Fulton B."/>
            <person name="Xu J."/>
            <person name="Minx P."/>
            <person name="Pepin K.H."/>
            <person name="Johnson M."/>
            <person name="Thiruvilangam P."/>
            <person name="Bhonagiri V."/>
            <person name="Nash W.E."/>
            <person name="Mardis E.R."/>
            <person name="Wilson R.K."/>
        </authorList>
    </citation>
    <scope>NUCLEOTIDE SEQUENCE [LARGE SCALE GENOMIC DNA]</scope>
    <source>
        <strain evidence="10 11">DSM 13275</strain>
    </source>
</reference>
<reference evidence="10 11" key="2">
    <citation type="submission" date="2008-10" db="EMBL/GenBank/DDBJ databases">
        <title>Draft genome sequence of Clostridium hiranonis (DSM 13275).</title>
        <authorList>
            <person name="Sudarsanam P."/>
            <person name="Ley R."/>
            <person name="Guruge J."/>
            <person name="Turnbaugh P.J."/>
            <person name="Mahowald M."/>
            <person name="Liep D."/>
            <person name="Gordon J."/>
        </authorList>
    </citation>
    <scope>NUCLEOTIDE SEQUENCE [LARGE SCALE GENOMIC DNA]</scope>
    <source>
        <strain evidence="10 11">DSM 13275</strain>
    </source>
</reference>
<evidence type="ECO:0000256" key="1">
    <source>
        <dbReference type="ARBA" id="ARBA00004370"/>
    </source>
</evidence>
<dbReference type="NCBIfam" id="TIGR00964">
    <property type="entry name" value="secE_bact"/>
    <property type="match status" value="1"/>
</dbReference>
<dbReference type="HOGENOM" id="CLU_113663_5_1_9"/>
<comment type="subunit">
    <text evidence="9">Component of the Sec protein translocase complex. Heterotrimer consisting of SecY, SecE and SecG subunits. The heterotrimers can form oligomers, although 1 heterotrimer is thought to be able to translocate proteins. Interacts with the ribosome. Interacts with SecDF, and other proteins may be involved. Interacts with SecA.</text>
</comment>
<keyword evidence="7 9" id="KW-0811">Translocation</keyword>
<evidence type="ECO:0000256" key="6">
    <source>
        <dbReference type="ARBA" id="ARBA00022989"/>
    </source>
</evidence>
<evidence type="ECO:0000313" key="11">
    <source>
        <dbReference type="Proteomes" id="UP000003178"/>
    </source>
</evidence>
<dbReference type="GO" id="GO:0065002">
    <property type="term" value="P:intracellular protein transmembrane transport"/>
    <property type="evidence" value="ECO:0007669"/>
    <property type="project" value="UniProtKB-UniRule"/>
</dbReference>
<dbReference type="OrthoDB" id="9799073at2"/>
<dbReference type="InterPro" id="IPR038379">
    <property type="entry name" value="SecE_sf"/>
</dbReference>
<keyword evidence="11" id="KW-1185">Reference proteome</keyword>
<dbReference type="EMBL" id="ABWP01000064">
    <property type="protein sequence ID" value="EEA84783.1"/>
    <property type="molecule type" value="Genomic_DNA"/>
</dbReference>
<comment type="function">
    <text evidence="9">Essential subunit of the Sec protein translocation channel SecYEG. Clamps together the 2 halves of SecY. May contact the channel plug during translocation.</text>
</comment>
<evidence type="ECO:0000256" key="7">
    <source>
        <dbReference type="ARBA" id="ARBA00023010"/>
    </source>
</evidence>
<keyword evidence="4 9" id="KW-0812">Transmembrane</keyword>
<organism evidence="10 11">
    <name type="scientific">Peptacetobacter hiranonis (strain DSM 13275 / JCM 10541 / KCTC 15199 / TO-931)</name>
    <name type="common">Clostridium hiranonis</name>
    <dbReference type="NCBI Taxonomy" id="500633"/>
    <lineage>
        <taxon>Bacteria</taxon>
        <taxon>Bacillati</taxon>
        <taxon>Bacillota</taxon>
        <taxon>Clostridia</taxon>
        <taxon>Peptostreptococcales</taxon>
        <taxon>Peptostreptococcaceae</taxon>
        <taxon>Peptacetobacter</taxon>
    </lineage>
</organism>
<evidence type="ECO:0000256" key="8">
    <source>
        <dbReference type="ARBA" id="ARBA00023136"/>
    </source>
</evidence>
<dbReference type="GO" id="GO:0008320">
    <property type="term" value="F:protein transmembrane transporter activity"/>
    <property type="evidence" value="ECO:0007669"/>
    <property type="project" value="UniProtKB-UniRule"/>
</dbReference>
<comment type="similarity">
    <text evidence="9">Belongs to the SecE/SEC61-gamma family.</text>
</comment>
<evidence type="ECO:0000256" key="2">
    <source>
        <dbReference type="ARBA" id="ARBA00022448"/>
    </source>
</evidence>
<dbReference type="PRINTS" id="PR01650">
    <property type="entry name" value="SECETRNLCASE"/>
</dbReference>
<keyword evidence="2 9" id="KW-0813">Transport</keyword>
<dbReference type="AlphaFoldDB" id="B6G0A8"/>
<dbReference type="Pfam" id="PF00584">
    <property type="entry name" value="SecE"/>
    <property type="match status" value="1"/>
</dbReference>
<keyword evidence="3 9" id="KW-1003">Cell membrane</keyword>
<evidence type="ECO:0000256" key="9">
    <source>
        <dbReference type="HAMAP-Rule" id="MF_00422"/>
    </source>
</evidence>
<dbReference type="GO" id="GO:0005886">
    <property type="term" value="C:plasma membrane"/>
    <property type="evidence" value="ECO:0007669"/>
    <property type="project" value="UniProtKB-SubCell"/>
</dbReference>
<dbReference type="PROSITE" id="PS01067">
    <property type="entry name" value="SECE_SEC61G"/>
    <property type="match status" value="1"/>
</dbReference>
<dbReference type="GO" id="GO:0043952">
    <property type="term" value="P:protein transport by the Sec complex"/>
    <property type="evidence" value="ECO:0007669"/>
    <property type="project" value="UniProtKB-UniRule"/>
</dbReference>
<dbReference type="RefSeq" id="WP_006440483.1">
    <property type="nucleotide sequence ID" value="NZ_DS995357.1"/>
</dbReference>
<comment type="subcellular location">
    <subcellularLocation>
        <location evidence="9">Cell membrane</location>
        <topology evidence="9">Single-pass membrane protein</topology>
    </subcellularLocation>
    <subcellularLocation>
        <location evidence="1">Membrane</location>
    </subcellularLocation>
</comment>
<dbReference type="InterPro" id="IPR001901">
    <property type="entry name" value="Translocase_SecE/Sec61-g"/>
</dbReference>
<keyword evidence="5 9" id="KW-0653">Protein transport</keyword>
<sequence>MAEENQAVEKKEKAGLFGYFRETKAELKRVTWPTRKELFRNTGVVLAVVIFSTLAIWGIDTVLSGALALLLK</sequence>
<protein>
    <recommendedName>
        <fullName evidence="9">Protein translocase subunit SecE</fullName>
    </recommendedName>
</protein>
<dbReference type="PANTHER" id="PTHR33910">
    <property type="entry name" value="PROTEIN TRANSLOCASE SUBUNIT SECE"/>
    <property type="match status" value="1"/>
</dbReference>
<dbReference type="Proteomes" id="UP000003178">
    <property type="component" value="Unassembled WGS sequence"/>
</dbReference>
<dbReference type="Gene3D" id="1.20.5.1030">
    <property type="entry name" value="Preprotein translocase secy subunit"/>
    <property type="match status" value="1"/>
</dbReference>
<dbReference type="PANTHER" id="PTHR33910:SF1">
    <property type="entry name" value="PROTEIN TRANSLOCASE SUBUNIT SECE"/>
    <property type="match status" value="1"/>
</dbReference>
<evidence type="ECO:0000313" key="10">
    <source>
        <dbReference type="EMBL" id="EEA84783.1"/>
    </source>
</evidence>
<dbReference type="GO" id="GO:0009306">
    <property type="term" value="P:protein secretion"/>
    <property type="evidence" value="ECO:0007669"/>
    <property type="project" value="UniProtKB-UniRule"/>
</dbReference>
<dbReference type="InterPro" id="IPR005807">
    <property type="entry name" value="SecE_bac"/>
</dbReference>
<comment type="caution">
    <text evidence="10">The sequence shown here is derived from an EMBL/GenBank/DDBJ whole genome shotgun (WGS) entry which is preliminary data.</text>
</comment>
<dbReference type="STRING" id="500633.CLOHIR_01564"/>
<evidence type="ECO:0000256" key="4">
    <source>
        <dbReference type="ARBA" id="ARBA00022692"/>
    </source>
</evidence>
<dbReference type="HAMAP" id="MF_00422">
    <property type="entry name" value="SecE"/>
    <property type="match status" value="1"/>
</dbReference>
<gene>
    <name evidence="9 10" type="primary">secE</name>
    <name evidence="10" type="ORF">CLOHIR_01564</name>
</gene>